<evidence type="ECO:0000313" key="2">
    <source>
        <dbReference type="Proteomes" id="UP000235786"/>
    </source>
</evidence>
<dbReference type="InterPro" id="IPR032675">
    <property type="entry name" value="LRR_dom_sf"/>
</dbReference>
<protein>
    <submittedName>
        <fullName evidence="1">Uncharacterized protein</fullName>
    </submittedName>
</protein>
<dbReference type="Proteomes" id="UP000235786">
    <property type="component" value="Unassembled WGS sequence"/>
</dbReference>
<evidence type="ECO:0000313" key="1">
    <source>
        <dbReference type="EMBL" id="PMD45489.1"/>
    </source>
</evidence>
<dbReference type="OrthoDB" id="3644718at2759"/>
<reference evidence="1 2" key="1">
    <citation type="submission" date="2016-04" db="EMBL/GenBank/DDBJ databases">
        <title>A degradative enzymes factory behind the ericoid mycorrhizal symbiosis.</title>
        <authorList>
            <consortium name="DOE Joint Genome Institute"/>
            <person name="Martino E."/>
            <person name="Morin E."/>
            <person name="Grelet G."/>
            <person name="Kuo A."/>
            <person name="Kohler A."/>
            <person name="Daghino S."/>
            <person name="Barry K."/>
            <person name="Choi C."/>
            <person name="Cichocki N."/>
            <person name="Clum A."/>
            <person name="Copeland A."/>
            <person name="Hainaut M."/>
            <person name="Haridas S."/>
            <person name="Labutti K."/>
            <person name="Lindquist E."/>
            <person name="Lipzen A."/>
            <person name="Khouja H.-R."/>
            <person name="Murat C."/>
            <person name="Ohm R."/>
            <person name="Olson A."/>
            <person name="Spatafora J."/>
            <person name="Veneault-Fourrey C."/>
            <person name="Henrissat B."/>
            <person name="Grigoriev I."/>
            <person name="Martin F."/>
            <person name="Perotto S."/>
        </authorList>
    </citation>
    <scope>NUCLEOTIDE SEQUENCE [LARGE SCALE GENOMIC DNA]</scope>
    <source>
        <strain evidence="1 2">F</strain>
    </source>
</reference>
<proteinExistence type="predicted"/>
<gene>
    <name evidence="1" type="ORF">L207DRAFT_508360</name>
</gene>
<name>A0A2J6S3Y8_HYAVF</name>
<organism evidence="1 2">
    <name type="scientific">Hyaloscypha variabilis (strain UAMH 11265 / GT02V1 / F)</name>
    <name type="common">Meliniomyces variabilis</name>
    <dbReference type="NCBI Taxonomy" id="1149755"/>
    <lineage>
        <taxon>Eukaryota</taxon>
        <taxon>Fungi</taxon>
        <taxon>Dikarya</taxon>
        <taxon>Ascomycota</taxon>
        <taxon>Pezizomycotina</taxon>
        <taxon>Leotiomycetes</taxon>
        <taxon>Helotiales</taxon>
        <taxon>Hyaloscyphaceae</taxon>
        <taxon>Hyaloscypha</taxon>
        <taxon>Hyaloscypha variabilis</taxon>
    </lineage>
</organism>
<keyword evidence="2" id="KW-1185">Reference proteome</keyword>
<sequence>MPLLSLSNELIANIAELVHPSSIANFALTCHRVHDCASSSLTLHRSSQQELRAQHDRHPMNIVNLVRMASDSPDSLWYIRVLEFYGGRTKWQEWKTYTDYERMRNEPKVNITSSAPGLLSDFDLETVFQKEGLNSIMEESVERIKKGDDQPLKTILIASCPSLRKVTWVAHVPDDNDQPYSLLCELVSACQPLPQSLWPPGLLSLRSVSLGTCTEHVHPHDNLHPNLTDFCRLFLLPNLKSLRLNVAGYGDSDLEYLNKHVPARSSSVEEITINICDFDKATIVAILERCRSLKSYLEIYLGQWENIMEDIQPMFGDCLEELRPEGGNEWNLRLYDDISALSGFPKLRVFTLYIWDLVADTFTEKSLPAIGKGKKVKWHDFHAVLPPAAEEIIFEWPRRNYHEEERKHKLHKTLFPYFFEHLDEFVRRRAKNNGGCLKKLYLGFAQEGTLVMNMGEKKAARFQETIEEWKNSWNEAGVEILLHGCREGVDDEVLECQPTALEWGSDEEEIPANDDSD</sequence>
<accession>A0A2J6S3Y8</accession>
<dbReference type="Gene3D" id="3.80.10.10">
    <property type="entry name" value="Ribonuclease Inhibitor"/>
    <property type="match status" value="1"/>
</dbReference>
<dbReference type="EMBL" id="KZ613940">
    <property type="protein sequence ID" value="PMD45489.1"/>
    <property type="molecule type" value="Genomic_DNA"/>
</dbReference>
<dbReference type="AlphaFoldDB" id="A0A2J6S3Y8"/>
<dbReference type="SUPFAM" id="SSF52047">
    <property type="entry name" value="RNI-like"/>
    <property type="match status" value="1"/>
</dbReference>